<proteinExistence type="predicted"/>
<evidence type="ECO:0000313" key="2">
    <source>
        <dbReference type="Proteomes" id="UP000002117"/>
    </source>
</evidence>
<evidence type="ECO:0000313" key="1">
    <source>
        <dbReference type="EMBL" id="AAV35833.1"/>
    </source>
</evidence>
<sequence>MMTFNEAMSTAVLYHDKIRHIDWGDGYYIMLNKAGHIVDECGGIYSIDEEDIRSRWEYYQPKVTVGSLLSYAGNQYRVVLNNSDRLDIVNTKTWEAFIGNIYKDKLDSVIKSHSMNVINNDYIG</sequence>
<protein>
    <submittedName>
        <fullName evidence="1">Orf13</fullName>
    </submittedName>
</protein>
<keyword evidence="2" id="KW-1185">Reference proteome</keyword>
<name>Q5ULV1_9CAUD</name>
<dbReference type="RefSeq" id="YP_164648.1">
    <property type="nucleotide sequence ID" value="NC_006565.1"/>
</dbReference>
<gene>
    <name evidence="1" type="ORF">orf13</name>
</gene>
<dbReference type="KEGG" id="vg:3197466"/>
<reference evidence="1 2" key="1">
    <citation type="journal article" date="2004" name="J. Bacteriol.">
        <title>Lactobacillus plantarum bacteriophage LP65: a new member of the SPO1-like genus of the family Myoviridae.</title>
        <authorList>
            <person name="Chibani-Chennoufi S."/>
            <person name="Dillmann M.L."/>
            <person name="Marvin-Guy L."/>
            <person name="Rami-Shojaei S."/>
            <person name="Brussow H."/>
        </authorList>
    </citation>
    <scope>NUCLEOTIDE SEQUENCE</scope>
</reference>
<accession>Q5ULV1</accession>
<dbReference type="EMBL" id="AY682195">
    <property type="protein sequence ID" value="AAV35833.1"/>
    <property type="molecule type" value="Genomic_DNA"/>
</dbReference>
<dbReference type="Proteomes" id="UP000002117">
    <property type="component" value="Segment"/>
</dbReference>
<organism evidence="1 2">
    <name type="scientific">Lactobacillus phage LP65</name>
    <dbReference type="NCBI Taxonomy" id="2892344"/>
    <lineage>
        <taxon>Viruses</taxon>
        <taxon>Duplodnaviria</taxon>
        <taxon>Heunggongvirae</taxon>
        <taxon>Uroviricota</taxon>
        <taxon>Caudoviricetes</taxon>
        <taxon>Herelleviridae</taxon>
        <taxon>Salchichonvirus</taxon>
        <taxon>Salchichonvirus LP65</taxon>
    </lineage>
</organism>